<dbReference type="RefSeq" id="WP_136664275.1">
    <property type="nucleotide sequence ID" value="NZ_RFLV01000001.1"/>
</dbReference>
<dbReference type="SUPFAM" id="SSF53474">
    <property type="entry name" value="alpha/beta-Hydrolases"/>
    <property type="match status" value="1"/>
</dbReference>
<organism evidence="1 2">
    <name type="scientific">Pseudomonas leptonychotis</name>
    <dbReference type="NCBI Taxonomy" id="2448482"/>
    <lineage>
        <taxon>Bacteria</taxon>
        <taxon>Pseudomonadati</taxon>
        <taxon>Pseudomonadota</taxon>
        <taxon>Gammaproteobacteria</taxon>
        <taxon>Pseudomonadales</taxon>
        <taxon>Pseudomonadaceae</taxon>
        <taxon>Pseudomonas</taxon>
    </lineage>
</organism>
<dbReference type="GO" id="GO:0016787">
    <property type="term" value="F:hydrolase activity"/>
    <property type="evidence" value="ECO:0007669"/>
    <property type="project" value="UniProtKB-KW"/>
</dbReference>
<evidence type="ECO:0000313" key="2">
    <source>
        <dbReference type="Proteomes" id="UP000307541"/>
    </source>
</evidence>
<evidence type="ECO:0000313" key="1">
    <source>
        <dbReference type="EMBL" id="TIH11004.1"/>
    </source>
</evidence>
<name>A0A4V4R8L8_9PSED</name>
<protein>
    <submittedName>
        <fullName evidence="1">Alpha/beta hydrolase</fullName>
    </submittedName>
</protein>
<reference evidence="1 2" key="1">
    <citation type="submission" date="2018-10" db="EMBL/GenBank/DDBJ databases">
        <title>Pseudomonas leptonychotis sp. nov., isolated from Weddell seals in Antarctica.</title>
        <authorList>
            <person name="Novakova D."/>
            <person name="Svec P."/>
            <person name="Kralova S."/>
            <person name="Kristofova L."/>
            <person name="Zeman M."/>
            <person name="Pantucek R."/>
            <person name="Maslanova I."/>
            <person name="Sedlacek I."/>
        </authorList>
    </citation>
    <scope>NUCLEOTIDE SEQUENCE [LARGE SCALE GENOMIC DNA]</scope>
    <source>
        <strain evidence="1 2">CCM 8849</strain>
    </source>
</reference>
<dbReference type="Gene3D" id="3.40.50.1820">
    <property type="entry name" value="alpha/beta hydrolase"/>
    <property type="match status" value="1"/>
</dbReference>
<accession>A0A4V4R8L8</accession>
<proteinExistence type="predicted"/>
<dbReference type="Proteomes" id="UP000307541">
    <property type="component" value="Unassembled WGS sequence"/>
</dbReference>
<gene>
    <name evidence="1" type="ORF">D8779_10095</name>
</gene>
<comment type="caution">
    <text evidence="1">The sequence shown here is derived from an EMBL/GenBank/DDBJ whole genome shotgun (WGS) entry which is preliminary data.</text>
</comment>
<dbReference type="OrthoDB" id="9779853at2"/>
<dbReference type="AlphaFoldDB" id="A0A4V4R8L8"/>
<keyword evidence="2" id="KW-1185">Reference proteome</keyword>
<sequence length="279" mass="30119">MNPTAYGCPDGQPLFYFHGVPGAAVEAAMLHQAALAHGIKLLVVERNLPGELGSADYLQQLAQQISDSAAGQPIRLLGFSIGACLALRVAALLGERVTEVYLLSAAAPLQIPSNSIGMGVGRYTFLWAQHYPRLFRAFAWYQALLAKISPGLLLKLLFNGAGGKDPELLHQADTRAWLADIQRACFKHGISSYARDVNLYVEPWAAELENVTAAVSLWHGEADNWAPIAMSIYLQEHLRTASVVSRGPEQAHYSCLLANAEAVMVTVQLNISATPTAES</sequence>
<dbReference type="InterPro" id="IPR029058">
    <property type="entry name" value="AB_hydrolase_fold"/>
</dbReference>
<keyword evidence="1" id="KW-0378">Hydrolase</keyword>
<dbReference type="EMBL" id="RFLV01000001">
    <property type="protein sequence ID" value="TIH11004.1"/>
    <property type="molecule type" value="Genomic_DNA"/>
</dbReference>